<proteinExistence type="predicted"/>
<keyword evidence="2" id="KW-1185">Reference proteome</keyword>
<dbReference type="HOGENOM" id="CLU_2110538_0_0_1"/>
<reference evidence="1 2" key="1">
    <citation type="submission" date="2014-06" db="EMBL/GenBank/DDBJ databases">
        <title>Evolutionary Origins and Diversification of the Mycorrhizal Mutualists.</title>
        <authorList>
            <consortium name="DOE Joint Genome Institute"/>
            <consortium name="Mycorrhizal Genomics Consortium"/>
            <person name="Kohler A."/>
            <person name="Kuo A."/>
            <person name="Nagy L.G."/>
            <person name="Floudas D."/>
            <person name="Copeland A."/>
            <person name="Barry K.W."/>
            <person name="Cichocki N."/>
            <person name="Veneault-Fourrey C."/>
            <person name="LaButti K."/>
            <person name="Lindquist E.A."/>
            <person name="Lipzen A."/>
            <person name="Lundell T."/>
            <person name="Morin E."/>
            <person name="Murat C."/>
            <person name="Riley R."/>
            <person name="Ohm R."/>
            <person name="Sun H."/>
            <person name="Tunlid A."/>
            <person name="Henrissat B."/>
            <person name="Grigoriev I.V."/>
            <person name="Hibbett D.S."/>
            <person name="Martin F."/>
        </authorList>
    </citation>
    <scope>NUCLEOTIDE SEQUENCE [LARGE SCALE GENOMIC DNA]</scope>
    <source>
        <strain evidence="1 2">SS14</strain>
    </source>
</reference>
<name>A0A0C9VNA5_SPHS4</name>
<gene>
    <name evidence="1" type="ORF">M422DRAFT_253302</name>
</gene>
<protein>
    <recommendedName>
        <fullName evidence="3">Acyl-CoA dehydrogenase/oxidase C-terminal domain-containing protein</fullName>
    </recommendedName>
</protein>
<dbReference type="Proteomes" id="UP000054279">
    <property type="component" value="Unassembled WGS sequence"/>
</dbReference>
<evidence type="ECO:0008006" key="3">
    <source>
        <dbReference type="Google" id="ProtNLM"/>
    </source>
</evidence>
<dbReference type="OrthoDB" id="538336at2759"/>
<dbReference type="AlphaFoldDB" id="A0A0C9VNA5"/>
<evidence type="ECO:0000313" key="1">
    <source>
        <dbReference type="EMBL" id="KIJ43422.1"/>
    </source>
</evidence>
<dbReference type="EMBL" id="KN837123">
    <property type="protein sequence ID" value="KIJ43422.1"/>
    <property type="molecule type" value="Genomic_DNA"/>
</dbReference>
<sequence length="115" mass="12969">MDKSLDPRLRRGVTTCVKAVLMMHSQNANIALSDRCGAQGLFEYNQMSTLFNEVRGIAIASDILGLSIRFIADLLTMKYEIPPQTDPSSLLAKHELHFFKKASIKSHRMTQWKSS</sequence>
<evidence type="ECO:0000313" key="2">
    <source>
        <dbReference type="Proteomes" id="UP000054279"/>
    </source>
</evidence>
<accession>A0A0C9VNA5</accession>
<organism evidence="1 2">
    <name type="scientific">Sphaerobolus stellatus (strain SS14)</name>
    <dbReference type="NCBI Taxonomy" id="990650"/>
    <lineage>
        <taxon>Eukaryota</taxon>
        <taxon>Fungi</taxon>
        <taxon>Dikarya</taxon>
        <taxon>Basidiomycota</taxon>
        <taxon>Agaricomycotina</taxon>
        <taxon>Agaricomycetes</taxon>
        <taxon>Phallomycetidae</taxon>
        <taxon>Geastrales</taxon>
        <taxon>Sphaerobolaceae</taxon>
        <taxon>Sphaerobolus</taxon>
    </lineage>
</organism>